<reference evidence="2" key="3">
    <citation type="journal article" date="2024" name="Int. J. Antimicrob. Agents">
        <title>Identification of a novel Providencia species showing multi-drug-resistant in three patients with hospital-acquired infection.</title>
        <authorList>
            <person name="Yang W."/>
            <person name="Chen J."/>
            <person name="Yang F."/>
            <person name="Ji P."/>
            <person name="Shen S."/>
            <person name="Yin D."/>
            <person name="Hu F."/>
        </authorList>
    </citation>
    <scope>NUCLEOTIDE SEQUENCE</scope>
    <source>
        <strain evidence="2">CRE-138-0111</strain>
    </source>
</reference>
<dbReference type="EMBL" id="JARRYG010000029">
    <property type="protein sequence ID" value="MDG4698547.1"/>
    <property type="molecule type" value="Genomic_DNA"/>
</dbReference>
<sequence length="608" mass="68105">MNLYSVSPFASYITLQKNSKSTTTKKSITDLIGDINKAIKEYGINIVSHIDIKPKPTANVKETAAFHLTEDRSVSWAGTNLINDSINHLLTYFVDTEFSVIYVSDSGIKSAIISFLSTGRINGWSMVDEMILTHAFIEGNELKTLWLGGTHRNVSIKPNSKIISGSNLNDAIDPFGDSTYIAGAVRSSVAGVSLKRSGVWFGPKKDWDSFAKTAQNLLAKLHDSKLFVEKLPKNSLVTVHHGLAQNIYDLTSVSSAYQIEFADIETLKGKRRKDKLTYLINNYQIDIDQTNTSINKEEIYVLVKKIIDNSFCWLTISPEIVNKKLILKFVAPIPKEFNEFVDSIRSNIDFIRIFYDSGHTISNASLSYSEVQDREFDIEFKKFSTPTMTYEIKKEKPVGNPPPIEHIFTETDNSLFKWVFKEGLTQLGLSQPAKDFCWLYCDDRSGEIADFIHVDRTSQTKPKITLIHVKGANSDSDSRQVSPGAYELVIAQAMKNLRRMSSVTMFEAIKSNVSRHGDKRVWDKPWAKGLISPITASQDLLLALNSIKSNCSYEVIVVQPHALKSRYLNSQQKQSSSTGAKQLRSLLFGAKAMANSASATFRVIADDR</sequence>
<evidence type="ECO:0000313" key="1">
    <source>
        <dbReference type="EMBL" id="MDG4698547.1"/>
    </source>
</evidence>
<reference evidence="1" key="1">
    <citation type="submission" date="2023-03" db="EMBL/GenBank/DDBJ databases">
        <title>a new species belonging to Providencia genus.</title>
        <authorList>
            <person name="Yang W."/>
            <person name="Hu F."/>
            <person name="Shen S."/>
            <person name="Ding L."/>
            <person name="Yin D."/>
        </authorList>
    </citation>
    <scope>NUCLEOTIDE SEQUENCE</scope>
    <source>
        <strain evidence="1">CRE-3FA-0001</strain>
    </source>
</reference>
<dbReference type="AlphaFoldDB" id="A0AA42FL98"/>
<dbReference type="RefSeq" id="WP_210814403.1">
    <property type="nucleotide sequence ID" value="NZ_JARRYG010000029.1"/>
</dbReference>
<organism evidence="1 3">
    <name type="scientific">Providencia huashanensis</name>
    <dbReference type="NCBI Taxonomy" id="3037798"/>
    <lineage>
        <taxon>Bacteria</taxon>
        <taxon>Pseudomonadati</taxon>
        <taxon>Pseudomonadota</taxon>
        <taxon>Gammaproteobacteria</taxon>
        <taxon>Enterobacterales</taxon>
        <taxon>Morganellaceae</taxon>
        <taxon>Providencia</taxon>
    </lineage>
</organism>
<dbReference type="Proteomes" id="UP001156701">
    <property type="component" value="Unassembled WGS sequence"/>
</dbReference>
<accession>A0AA42FL98</accession>
<proteinExistence type="predicted"/>
<evidence type="ECO:0000313" key="3">
    <source>
        <dbReference type="Proteomes" id="UP001156701"/>
    </source>
</evidence>
<dbReference type="Proteomes" id="UP001176478">
    <property type="component" value="Unassembled WGS sequence"/>
</dbReference>
<comment type="caution">
    <text evidence="1">The sequence shown here is derived from an EMBL/GenBank/DDBJ whole genome shotgun (WGS) entry which is preliminary data.</text>
</comment>
<name>A0AA42FL98_9GAMM</name>
<keyword evidence="4" id="KW-1185">Reference proteome</keyword>
<reference evidence="2" key="2">
    <citation type="submission" date="2023-07" db="EMBL/GenBank/DDBJ databases">
        <authorList>
            <person name="Yang W."/>
            <person name="Chen J."/>
            <person name="Ji P."/>
            <person name="Hu F."/>
        </authorList>
    </citation>
    <scope>NUCLEOTIDE SEQUENCE</scope>
    <source>
        <strain evidence="2">CRE-138-0111</strain>
    </source>
</reference>
<evidence type="ECO:0000313" key="4">
    <source>
        <dbReference type="Proteomes" id="UP001176478"/>
    </source>
</evidence>
<evidence type="ECO:0000313" key="2">
    <source>
        <dbReference type="EMBL" id="MDO7857901.1"/>
    </source>
</evidence>
<protein>
    <submittedName>
        <fullName evidence="1">Uncharacterized protein</fullName>
    </submittedName>
</protein>
<gene>
    <name evidence="1" type="ORF">P7V44_20180</name>
    <name evidence="2" type="ORF">Q5E86_16405</name>
</gene>
<dbReference type="EMBL" id="JAUQTG010000010">
    <property type="protein sequence ID" value="MDO7857901.1"/>
    <property type="molecule type" value="Genomic_DNA"/>
</dbReference>